<evidence type="ECO:0000259" key="2">
    <source>
        <dbReference type="Pfam" id="PF03819"/>
    </source>
</evidence>
<dbReference type="GO" id="GO:0046052">
    <property type="term" value="P:UTP catabolic process"/>
    <property type="evidence" value="ECO:0007669"/>
    <property type="project" value="TreeGrafter"/>
</dbReference>
<dbReference type="InterPro" id="IPR004518">
    <property type="entry name" value="MazG-like_dom"/>
</dbReference>
<dbReference type="AlphaFoldDB" id="A0A6J4KV60"/>
<keyword evidence="3" id="KW-0378">Hydrolase</keyword>
<dbReference type="InterPro" id="IPR011551">
    <property type="entry name" value="NTP_PyrPHydrolase_MazG"/>
</dbReference>
<dbReference type="EMBL" id="CADCUG010000009">
    <property type="protein sequence ID" value="CAA9315549.1"/>
    <property type="molecule type" value="Genomic_DNA"/>
</dbReference>
<dbReference type="GO" id="GO:0046061">
    <property type="term" value="P:dATP catabolic process"/>
    <property type="evidence" value="ECO:0007669"/>
    <property type="project" value="TreeGrafter"/>
</dbReference>
<dbReference type="GO" id="GO:0006203">
    <property type="term" value="P:dGTP catabolic process"/>
    <property type="evidence" value="ECO:0007669"/>
    <property type="project" value="TreeGrafter"/>
</dbReference>
<dbReference type="SUPFAM" id="SSF101386">
    <property type="entry name" value="all-alpha NTP pyrophosphatases"/>
    <property type="match status" value="1"/>
</dbReference>
<reference evidence="3" key="1">
    <citation type="submission" date="2020-02" db="EMBL/GenBank/DDBJ databases">
        <authorList>
            <person name="Meier V. D."/>
        </authorList>
    </citation>
    <scope>NUCLEOTIDE SEQUENCE</scope>
    <source>
        <strain evidence="3">AVDCRST_MAG29</strain>
    </source>
</reference>
<proteinExistence type="predicted"/>
<organism evidence="3">
    <name type="scientific">uncultured Nocardioidaceae bacterium</name>
    <dbReference type="NCBI Taxonomy" id="253824"/>
    <lineage>
        <taxon>Bacteria</taxon>
        <taxon>Bacillati</taxon>
        <taxon>Actinomycetota</taxon>
        <taxon>Actinomycetes</taxon>
        <taxon>Propionibacteriales</taxon>
        <taxon>Nocardioidaceae</taxon>
        <taxon>environmental samples</taxon>
    </lineage>
</organism>
<sequence length="205" mass="22492">MLELVGVMDRLRRECPWDQQQTHESLAPYLLEEAHEVLEGLDGGDRSALREELGDLLLQVLFHARIAQEHPEDPWGIDEVAGDARTKMVHRHPHVFAGRDVSGVDEVAANWEQLKASEKARPSVLDGVPPSLPALARADKVLGRLERAGYEPSEPPGAMRRSDADRATGTALLAQVREARAAGVDAEGALRRTLHELESAVRAAE</sequence>
<gene>
    <name evidence="3" type="ORF">AVDCRST_MAG29-38</name>
</gene>
<feature type="region of interest" description="Disordered" evidence="1">
    <location>
        <begin position="148"/>
        <end position="170"/>
    </location>
</feature>
<dbReference type="GO" id="GO:0046047">
    <property type="term" value="P:TTP catabolic process"/>
    <property type="evidence" value="ECO:0007669"/>
    <property type="project" value="TreeGrafter"/>
</dbReference>
<evidence type="ECO:0000313" key="3">
    <source>
        <dbReference type="EMBL" id="CAA9315549.1"/>
    </source>
</evidence>
<dbReference type="GO" id="GO:0046081">
    <property type="term" value="P:dUTP catabolic process"/>
    <property type="evidence" value="ECO:0007669"/>
    <property type="project" value="TreeGrafter"/>
</dbReference>
<dbReference type="CDD" id="cd11528">
    <property type="entry name" value="NTP-PPase_MazG_Nterm"/>
    <property type="match status" value="1"/>
</dbReference>
<dbReference type="PANTHER" id="PTHR30522">
    <property type="entry name" value="NUCLEOSIDE TRIPHOSPHATE PYROPHOSPHOHYDROLASE"/>
    <property type="match status" value="1"/>
</dbReference>
<dbReference type="GO" id="GO:0046076">
    <property type="term" value="P:dTTP catabolic process"/>
    <property type="evidence" value="ECO:0007669"/>
    <property type="project" value="TreeGrafter"/>
</dbReference>
<feature type="domain" description="NTP pyrophosphohydrolase MazG-like" evidence="2">
    <location>
        <begin position="21"/>
        <end position="96"/>
    </location>
</feature>
<accession>A0A6J4KV60</accession>
<dbReference type="InterPro" id="IPR048015">
    <property type="entry name" value="NTP-PPase_MazG-like_N"/>
</dbReference>
<dbReference type="GO" id="GO:0047693">
    <property type="term" value="F:ATP diphosphatase activity"/>
    <property type="evidence" value="ECO:0007669"/>
    <property type="project" value="UniProtKB-EC"/>
</dbReference>
<dbReference type="EC" id="3.6.1.8" evidence="3"/>
<dbReference type="Pfam" id="PF03819">
    <property type="entry name" value="MazG"/>
    <property type="match status" value="1"/>
</dbReference>
<protein>
    <submittedName>
        <fullName evidence="3">Nucleoside triphosphate pyrophosphohydrolase MazG</fullName>
        <ecNumber evidence="3">3.6.1.8</ecNumber>
    </submittedName>
</protein>
<dbReference type="Gene3D" id="1.10.287.1080">
    <property type="entry name" value="MazG-like"/>
    <property type="match status" value="1"/>
</dbReference>
<dbReference type="GO" id="GO:0006950">
    <property type="term" value="P:response to stress"/>
    <property type="evidence" value="ECO:0007669"/>
    <property type="project" value="UniProtKB-ARBA"/>
</dbReference>
<dbReference type="PANTHER" id="PTHR30522:SF0">
    <property type="entry name" value="NUCLEOSIDE TRIPHOSPHATE PYROPHOSPHOHYDROLASE"/>
    <property type="match status" value="1"/>
</dbReference>
<evidence type="ECO:0000256" key="1">
    <source>
        <dbReference type="SAM" id="MobiDB-lite"/>
    </source>
</evidence>
<dbReference type="FunFam" id="1.10.287.1080:FF:000001">
    <property type="entry name" value="Nucleoside triphosphate pyrophosphohydrolase"/>
    <property type="match status" value="1"/>
</dbReference>
<name>A0A6J4KV60_9ACTN</name>